<keyword evidence="2" id="KW-1185">Reference proteome</keyword>
<comment type="caution">
    <text evidence="1">The sequence shown here is derived from an EMBL/GenBank/DDBJ whole genome shotgun (WGS) entry which is preliminary data.</text>
</comment>
<dbReference type="Proteomes" id="UP001139887">
    <property type="component" value="Unassembled WGS sequence"/>
</dbReference>
<sequence>MDEAIDAISDSWCSVHFPPSQVVEATNRPVPASAKADWVADWLTSLQNNTKLHSVHYEPQTSQHQQQSLLCAVDLNEAASSSNSSEYRKPQRSLSDASLADFLKCRGSCRPSFLDHKSSYREPKMRAKLSASESEVSCPKSRSAWKSVAKRAQCQQQYRRHVGWVAKRLDKSSLCESQEDVYCIGDKTNKEASLNCMSSGIKSRERVMNGADSVNPSSIATAEGSAEFLSHAIHHFVAFQPLDFVPRSPVPPAGSVSTDTDVSLANTAVSVASAGLANIRSYFSGIMDEFSREDAVFIQ</sequence>
<reference evidence="1" key="1">
    <citation type="submission" date="2022-07" db="EMBL/GenBank/DDBJ databases">
        <title>Phylogenomic reconstructions and comparative analyses of Kickxellomycotina fungi.</title>
        <authorList>
            <person name="Reynolds N.K."/>
            <person name="Stajich J.E."/>
            <person name="Barry K."/>
            <person name="Grigoriev I.V."/>
            <person name="Crous P."/>
            <person name="Smith M.E."/>
        </authorList>
    </citation>
    <scope>NUCLEOTIDE SEQUENCE</scope>
    <source>
        <strain evidence="1">NRRL 1566</strain>
    </source>
</reference>
<evidence type="ECO:0000313" key="1">
    <source>
        <dbReference type="EMBL" id="KAJ2848635.1"/>
    </source>
</evidence>
<gene>
    <name evidence="1" type="ORF">IWW36_003185</name>
</gene>
<proteinExistence type="predicted"/>
<accession>A0A9W8IAM2</accession>
<name>A0A9W8IAM2_9FUNG</name>
<evidence type="ECO:0000313" key="2">
    <source>
        <dbReference type="Proteomes" id="UP001139887"/>
    </source>
</evidence>
<protein>
    <submittedName>
        <fullName evidence="1">Uncharacterized protein</fullName>
    </submittedName>
</protein>
<organism evidence="1 2">
    <name type="scientific">Coemansia brasiliensis</name>
    <dbReference type="NCBI Taxonomy" id="2650707"/>
    <lineage>
        <taxon>Eukaryota</taxon>
        <taxon>Fungi</taxon>
        <taxon>Fungi incertae sedis</taxon>
        <taxon>Zoopagomycota</taxon>
        <taxon>Kickxellomycotina</taxon>
        <taxon>Kickxellomycetes</taxon>
        <taxon>Kickxellales</taxon>
        <taxon>Kickxellaceae</taxon>
        <taxon>Coemansia</taxon>
    </lineage>
</organism>
<dbReference type="AlphaFoldDB" id="A0A9W8IAM2"/>
<dbReference type="OrthoDB" id="5592443at2759"/>
<dbReference type="EMBL" id="JANBUW010000147">
    <property type="protein sequence ID" value="KAJ2848635.1"/>
    <property type="molecule type" value="Genomic_DNA"/>
</dbReference>